<name>A0A1H1TLB6_9ACTN</name>
<dbReference type="CDD" id="cd16378">
    <property type="entry name" value="CcmH_N"/>
    <property type="match status" value="1"/>
</dbReference>
<keyword evidence="4 10" id="KW-0732">Signal</keyword>
<evidence type="ECO:0000256" key="11">
    <source>
        <dbReference type="SAM" id="MobiDB-lite"/>
    </source>
</evidence>
<comment type="function">
    <text evidence="10">Possible subunit of a heme lyase.</text>
</comment>
<proteinExistence type="inferred from homology"/>
<dbReference type="InterPro" id="IPR038297">
    <property type="entry name" value="CcmH/CycL/NrfF/Ccl2_sf"/>
</dbReference>
<evidence type="ECO:0000256" key="6">
    <source>
        <dbReference type="ARBA" id="ARBA00022748"/>
    </source>
</evidence>
<accession>A0A1H1TLB6</accession>
<dbReference type="Pfam" id="PF03918">
    <property type="entry name" value="CcmH"/>
    <property type="match status" value="1"/>
</dbReference>
<keyword evidence="6" id="KW-0201">Cytochrome c-type biogenesis</keyword>
<keyword evidence="5" id="KW-0677">Repeat</keyword>
<evidence type="ECO:0000259" key="12">
    <source>
        <dbReference type="Pfam" id="PF03918"/>
    </source>
</evidence>
<feature type="transmembrane region" description="Helical" evidence="10">
    <location>
        <begin position="159"/>
        <end position="179"/>
    </location>
</feature>
<dbReference type="GO" id="GO:0046872">
    <property type="term" value="F:metal ion binding"/>
    <property type="evidence" value="ECO:0007669"/>
    <property type="project" value="UniProtKB-KW"/>
</dbReference>
<keyword evidence="10" id="KW-0812">Transmembrane</keyword>
<feature type="transmembrane region" description="Helical" evidence="10">
    <location>
        <begin position="107"/>
        <end position="127"/>
    </location>
</feature>
<dbReference type="Gene3D" id="1.10.8.640">
    <property type="entry name" value="Cytochrome C biogenesis protein"/>
    <property type="match status" value="1"/>
</dbReference>
<feature type="region of interest" description="Disordered" evidence="11">
    <location>
        <begin position="132"/>
        <end position="152"/>
    </location>
</feature>
<keyword evidence="14" id="KW-1185">Reference proteome</keyword>
<keyword evidence="10" id="KW-1133">Transmembrane helix</keyword>
<keyword evidence="3 10" id="KW-0479">Metal-binding</keyword>
<evidence type="ECO:0000256" key="9">
    <source>
        <dbReference type="PROSITE-ProRule" id="PRU00339"/>
    </source>
</evidence>
<evidence type="ECO:0000256" key="10">
    <source>
        <dbReference type="RuleBase" id="RU364112"/>
    </source>
</evidence>
<dbReference type="Gene3D" id="1.25.40.10">
    <property type="entry name" value="Tetratricopeptide repeat domain"/>
    <property type="match status" value="1"/>
</dbReference>
<evidence type="ECO:0000256" key="4">
    <source>
        <dbReference type="ARBA" id="ARBA00022729"/>
    </source>
</evidence>
<evidence type="ECO:0000313" key="14">
    <source>
        <dbReference type="Proteomes" id="UP000198983"/>
    </source>
</evidence>
<organism evidence="13 14">
    <name type="scientific">Actinopolymorpha singaporensis</name>
    <dbReference type="NCBI Taxonomy" id="117157"/>
    <lineage>
        <taxon>Bacteria</taxon>
        <taxon>Bacillati</taxon>
        <taxon>Actinomycetota</taxon>
        <taxon>Actinomycetes</taxon>
        <taxon>Propionibacteriales</taxon>
        <taxon>Actinopolymorphaceae</taxon>
        <taxon>Actinopolymorpha</taxon>
    </lineage>
</organism>
<comment type="similarity">
    <text evidence="1 10">Belongs to the CcmH/CycL/Ccl2/NrfF family.</text>
</comment>
<keyword evidence="10" id="KW-0472">Membrane</keyword>
<feature type="domain" description="CcmH/CycL/Ccl2/NrfF N-terminal" evidence="12">
    <location>
        <begin position="13"/>
        <end position="139"/>
    </location>
</feature>
<evidence type="ECO:0000313" key="13">
    <source>
        <dbReference type="EMBL" id="SDS60756.1"/>
    </source>
</evidence>
<evidence type="ECO:0000256" key="8">
    <source>
        <dbReference type="ARBA" id="ARBA00023004"/>
    </source>
</evidence>
<dbReference type="InterPro" id="IPR005616">
    <property type="entry name" value="CcmH/CycL/Ccl2/NrfF_N"/>
</dbReference>
<sequence>MNSRLRGLLLVAVVAVAVAVAAAVVVGRNAAEQPLSRQVDQVAEGLRCPTCNGESVAASNAPLATSMRRQIRIQLHAGRTPDQVREWFVSRYGDQILLVPPARGIGLLLWVVPAAAVVLGAGAWVAAQRRRTAEGTDAPDPDAQDPDPKAATALSPRRVAVASVAFLAVGAAVPVTVWASTPRQAPAESPAASSAPAEPQLGFEDWVSLARSWEDQQKYDEAVKAYREALKQRPDAESVRTQLAFDLLRTNHAGEAGRMVRATAAKSGPDRPMALLVLGLAQRRQNDPAAASTLRTFLRVAPNHPAAAQVRRLLKDTS</sequence>
<protein>
    <recommendedName>
        <fullName evidence="10">Cytochrome c-type biogenesis protein</fullName>
    </recommendedName>
</protein>
<evidence type="ECO:0000256" key="7">
    <source>
        <dbReference type="ARBA" id="ARBA00022803"/>
    </source>
</evidence>
<dbReference type="GO" id="GO:0017004">
    <property type="term" value="P:cytochrome complex assembly"/>
    <property type="evidence" value="ECO:0007669"/>
    <property type="project" value="UniProtKB-KW"/>
</dbReference>
<dbReference type="AlphaFoldDB" id="A0A1H1TLB6"/>
<dbReference type="InterPro" id="IPR011990">
    <property type="entry name" value="TPR-like_helical_dom_sf"/>
</dbReference>
<evidence type="ECO:0000256" key="5">
    <source>
        <dbReference type="ARBA" id="ARBA00022737"/>
    </source>
</evidence>
<dbReference type="SUPFAM" id="SSF48452">
    <property type="entry name" value="TPR-like"/>
    <property type="match status" value="1"/>
</dbReference>
<dbReference type="RefSeq" id="WP_157728570.1">
    <property type="nucleotide sequence ID" value="NZ_LT629732.1"/>
</dbReference>
<dbReference type="InterPro" id="IPR013105">
    <property type="entry name" value="TPR_2"/>
</dbReference>
<keyword evidence="8 10" id="KW-0408">Iron</keyword>
<evidence type="ECO:0000256" key="1">
    <source>
        <dbReference type="ARBA" id="ARBA00010342"/>
    </source>
</evidence>
<gene>
    <name evidence="13" type="ORF">SAMN04489717_3238</name>
</gene>
<dbReference type="Proteomes" id="UP000198983">
    <property type="component" value="Chromosome I"/>
</dbReference>
<feature type="repeat" description="TPR" evidence="9">
    <location>
        <begin position="203"/>
        <end position="236"/>
    </location>
</feature>
<evidence type="ECO:0000256" key="2">
    <source>
        <dbReference type="ARBA" id="ARBA00022617"/>
    </source>
</evidence>
<dbReference type="InterPro" id="IPR051263">
    <property type="entry name" value="C-type_cytochrome_biogenesis"/>
</dbReference>
<dbReference type="PROSITE" id="PS50005">
    <property type="entry name" value="TPR"/>
    <property type="match status" value="1"/>
</dbReference>
<dbReference type="EMBL" id="LT629732">
    <property type="protein sequence ID" value="SDS60756.1"/>
    <property type="molecule type" value="Genomic_DNA"/>
</dbReference>
<dbReference type="SMART" id="SM00028">
    <property type="entry name" value="TPR"/>
    <property type="match status" value="1"/>
</dbReference>
<evidence type="ECO:0000256" key="3">
    <source>
        <dbReference type="ARBA" id="ARBA00022723"/>
    </source>
</evidence>
<dbReference type="OrthoDB" id="9804975at2"/>
<keyword evidence="2 10" id="KW-0349">Heme</keyword>
<dbReference type="InterPro" id="IPR019734">
    <property type="entry name" value="TPR_rpt"/>
</dbReference>
<dbReference type="Pfam" id="PF07719">
    <property type="entry name" value="TPR_2"/>
    <property type="match status" value="1"/>
</dbReference>
<keyword evidence="7 9" id="KW-0802">TPR repeat</keyword>
<reference evidence="13 14" key="1">
    <citation type="submission" date="2016-10" db="EMBL/GenBank/DDBJ databases">
        <authorList>
            <person name="de Groot N.N."/>
        </authorList>
    </citation>
    <scope>NUCLEOTIDE SEQUENCE [LARGE SCALE GENOMIC DNA]</scope>
    <source>
        <strain evidence="13 14">DSM 22024</strain>
    </source>
</reference>
<dbReference type="STRING" id="117157.SAMN04489717_3238"/>
<dbReference type="PANTHER" id="PTHR47870">
    <property type="entry name" value="CYTOCHROME C-TYPE BIOGENESIS PROTEIN CCMH"/>
    <property type="match status" value="1"/>
</dbReference>
<dbReference type="GO" id="GO:0005886">
    <property type="term" value="C:plasma membrane"/>
    <property type="evidence" value="ECO:0007669"/>
    <property type="project" value="TreeGrafter"/>
</dbReference>
<dbReference type="PANTHER" id="PTHR47870:SF1">
    <property type="entry name" value="CYTOCHROME C-TYPE BIOGENESIS PROTEIN CCMH"/>
    <property type="match status" value="1"/>
</dbReference>